<evidence type="ECO:0000313" key="9">
    <source>
        <dbReference type="Proteomes" id="UP001176961"/>
    </source>
</evidence>
<gene>
    <name evidence="8" type="ORF">CYNAS_LOCUS10827</name>
</gene>
<comment type="similarity">
    <text evidence="1 5">Belongs to the type-B carboxylesterase/lipase family.</text>
</comment>
<protein>
    <recommendedName>
        <fullName evidence="5">Carboxylic ester hydrolase</fullName>
        <ecNumber evidence="5">3.1.1.-</ecNumber>
    </recommendedName>
</protein>
<dbReference type="InterPro" id="IPR019819">
    <property type="entry name" value="Carboxylesterase_B_CS"/>
</dbReference>
<dbReference type="PANTHER" id="PTHR11559">
    <property type="entry name" value="CARBOXYLESTERASE"/>
    <property type="match status" value="1"/>
</dbReference>
<dbReference type="InterPro" id="IPR002168">
    <property type="entry name" value="Lipase_GDXG_HIS_AS"/>
</dbReference>
<dbReference type="EC" id="3.1.1.-" evidence="5"/>
<dbReference type="Proteomes" id="UP001176961">
    <property type="component" value="Unassembled WGS sequence"/>
</dbReference>
<keyword evidence="6" id="KW-0812">Transmembrane</keyword>
<dbReference type="AlphaFoldDB" id="A0AA36GVF9"/>
<evidence type="ECO:0000313" key="8">
    <source>
        <dbReference type="EMBL" id="CAJ0598844.1"/>
    </source>
</evidence>
<comment type="caution">
    <text evidence="8">The sequence shown here is derived from an EMBL/GenBank/DDBJ whole genome shotgun (WGS) entry which is preliminary data.</text>
</comment>
<feature type="domain" description="Carboxylesterase type B" evidence="7">
    <location>
        <begin position="17"/>
        <end position="566"/>
    </location>
</feature>
<keyword evidence="6" id="KW-0472">Membrane</keyword>
<keyword evidence="9" id="KW-1185">Reference proteome</keyword>
<proteinExistence type="inferred from homology"/>
<comment type="similarity">
    <text evidence="2">Belongs to the 'GDXG' lipolytic enzyme family.</text>
</comment>
<evidence type="ECO:0000256" key="3">
    <source>
        <dbReference type="ARBA" id="ARBA00022487"/>
    </source>
</evidence>
<feature type="transmembrane region" description="Helical" evidence="6">
    <location>
        <begin position="603"/>
        <end position="627"/>
    </location>
</feature>
<dbReference type="Gene3D" id="3.40.50.1820">
    <property type="entry name" value="alpha/beta hydrolase"/>
    <property type="match status" value="1"/>
</dbReference>
<evidence type="ECO:0000256" key="2">
    <source>
        <dbReference type="ARBA" id="ARBA00010515"/>
    </source>
</evidence>
<dbReference type="PROSITE" id="PS00122">
    <property type="entry name" value="CARBOXYLESTERASE_B_1"/>
    <property type="match status" value="1"/>
</dbReference>
<evidence type="ECO:0000259" key="7">
    <source>
        <dbReference type="Pfam" id="PF00135"/>
    </source>
</evidence>
<evidence type="ECO:0000256" key="4">
    <source>
        <dbReference type="ARBA" id="ARBA00022801"/>
    </source>
</evidence>
<evidence type="ECO:0000256" key="6">
    <source>
        <dbReference type="SAM" id="Phobius"/>
    </source>
</evidence>
<dbReference type="InterPro" id="IPR002018">
    <property type="entry name" value="CarbesteraseB"/>
</dbReference>
<dbReference type="SUPFAM" id="SSF53474">
    <property type="entry name" value="alpha/beta-Hydrolases"/>
    <property type="match status" value="1"/>
</dbReference>
<dbReference type="Pfam" id="PF00135">
    <property type="entry name" value="COesterase"/>
    <property type="match status" value="1"/>
</dbReference>
<dbReference type="PROSITE" id="PS01173">
    <property type="entry name" value="LIPASE_GDXG_HIS"/>
    <property type="match status" value="1"/>
</dbReference>
<keyword evidence="3" id="KW-0719">Serine esterase</keyword>
<dbReference type="EMBL" id="CATQJL010000223">
    <property type="protein sequence ID" value="CAJ0598844.1"/>
    <property type="molecule type" value="Genomic_DNA"/>
</dbReference>
<organism evidence="8 9">
    <name type="scientific">Cylicocyclus nassatus</name>
    <name type="common">Nematode worm</name>
    <dbReference type="NCBI Taxonomy" id="53992"/>
    <lineage>
        <taxon>Eukaryota</taxon>
        <taxon>Metazoa</taxon>
        <taxon>Ecdysozoa</taxon>
        <taxon>Nematoda</taxon>
        <taxon>Chromadorea</taxon>
        <taxon>Rhabditida</taxon>
        <taxon>Rhabditina</taxon>
        <taxon>Rhabditomorpha</taxon>
        <taxon>Strongyloidea</taxon>
        <taxon>Strongylidae</taxon>
        <taxon>Cylicocyclus</taxon>
    </lineage>
</organism>
<reference evidence="8" key="1">
    <citation type="submission" date="2023-07" db="EMBL/GenBank/DDBJ databases">
        <authorList>
            <consortium name="CYATHOMIX"/>
        </authorList>
    </citation>
    <scope>NUCLEOTIDE SEQUENCE</scope>
    <source>
        <strain evidence="8">N/A</strain>
    </source>
</reference>
<dbReference type="InterPro" id="IPR019826">
    <property type="entry name" value="Carboxylesterase_B_AS"/>
</dbReference>
<evidence type="ECO:0000256" key="5">
    <source>
        <dbReference type="RuleBase" id="RU361235"/>
    </source>
</evidence>
<dbReference type="InterPro" id="IPR029058">
    <property type="entry name" value="AB_hydrolase_fold"/>
</dbReference>
<dbReference type="GO" id="GO:0052689">
    <property type="term" value="F:carboxylic ester hydrolase activity"/>
    <property type="evidence" value="ECO:0007669"/>
    <property type="project" value="UniProtKB-KW"/>
</dbReference>
<keyword evidence="6" id="KW-1133">Transmembrane helix</keyword>
<dbReference type="PROSITE" id="PS00941">
    <property type="entry name" value="CARBOXYLESTERASE_B_2"/>
    <property type="match status" value="1"/>
</dbReference>
<name>A0AA36GVF9_CYLNA</name>
<sequence>MPCVPVSSHTEERIALEKPVKKSRWHQELSAVEYGPPCIQFMDFHKYDKFSSENMKRQSEDCLYLNVFSPYDHEDESKTFPIIVWIHGGSFLAGSADTGIDMETIARNIIFKGITFVTINYRLGPLGFLNVRVGDRLEGNYGIWDQVMALQWIQSNIKQFGGDPNRVTIMGESAGGAATSLLALSPKTEGLAQQAIIMSGSATAGWAIHRHGTPAWSLENLISYLRCEKMINGEFTWEVIGDEYTAEEVLQKRCNYQTELVPCLTVDQSQQEQLECLRKGLNFSSPLFRKALAIELGVSKMVVDGDLIPTSGVDLARNYARIPILTGVARKEWAHKKPQFYNLHRKATLTAEESAESVFRIIESSFHDTSAIKLSNSTLHLVANASFVRYIDDPSNTFETSRVVSALQKMEADIEFVAPCQREIDAYIQNNVTVFAYSFDYIPESPIFEEEKKTFDLFGRDPVTVVRKDQTLKDRKMEAFHGLDHAFIFTRGYSSNFEIRPFTKRDENMAKILTNMVTNFAKTGDPSTKRFAWPPFKGNVTTEHVSIDLPPKVIQGELHWPNPKFWNVEADLITQHVGGDGDANVDPDADLSNEERLSAYRRAWWALWLLVAILAIVIWGIVIYAVVSKGTSPRNKPYDNIVITR</sequence>
<keyword evidence="4 5" id="KW-0378">Hydrolase</keyword>
<evidence type="ECO:0000256" key="1">
    <source>
        <dbReference type="ARBA" id="ARBA00005964"/>
    </source>
</evidence>
<dbReference type="InterPro" id="IPR050309">
    <property type="entry name" value="Type-B_Carboxylest/Lipase"/>
</dbReference>
<accession>A0AA36GVF9</accession>